<dbReference type="OrthoDB" id="167624at2759"/>
<dbReference type="Proteomes" id="UP000028582">
    <property type="component" value="Unassembled WGS sequence"/>
</dbReference>
<evidence type="ECO:0000256" key="1">
    <source>
        <dbReference type="ARBA" id="ARBA00022741"/>
    </source>
</evidence>
<dbReference type="PRINTS" id="PR00301">
    <property type="entry name" value="HEATSHOCK70"/>
</dbReference>
<dbReference type="SUPFAM" id="SSF53067">
    <property type="entry name" value="Actin-like ATPase domain"/>
    <property type="match status" value="2"/>
</dbReference>
<keyword evidence="1 3" id="KW-0547">Nucleotide-binding</keyword>
<organism evidence="5 6">
    <name type="scientific">Phytophthora nicotianae P1976</name>
    <dbReference type="NCBI Taxonomy" id="1317066"/>
    <lineage>
        <taxon>Eukaryota</taxon>
        <taxon>Sar</taxon>
        <taxon>Stramenopiles</taxon>
        <taxon>Oomycota</taxon>
        <taxon>Peronosporomycetes</taxon>
        <taxon>Peronosporales</taxon>
        <taxon>Peronosporaceae</taxon>
        <taxon>Phytophthora</taxon>
    </lineage>
</organism>
<dbReference type="PANTHER" id="PTHR19375">
    <property type="entry name" value="HEAT SHOCK PROTEIN 70KDA"/>
    <property type="match status" value="1"/>
</dbReference>
<dbReference type="InterPro" id="IPR013126">
    <property type="entry name" value="Hsp_70_fam"/>
</dbReference>
<dbReference type="GO" id="GO:0005524">
    <property type="term" value="F:ATP binding"/>
    <property type="evidence" value="ECO:0007669"/>
    <property type="project" value="UniProtKB-KW"/>
</dbReference>
<accession>A0A080ZQ68</accession>
<evidence type="ECO:0000256" key="4">
    <source>
        <dbReference type="SAM" id="MobiDB-lite"/>
    </source>
</evidence>
<dbReference type="Gene3D" id="3.30.420.40">
    <property type="match status" value="2"/>
</dbReference>
<dbReference type="GO" id="GO:0140662">
    <property type="term" value="F:ATP-dependent protein folding chaperone"/>
    <property type="evidence" value="ECO:0007669"/>
    <property type="project" value="InterPro"/>
</dbReference>
<evidence type="ECO:0000256" key="2">
    <source>
        <dbReference type="ARBA" id="ARBA00022840"/>
    </source>
</evidence>
<reference evidence="5 6" key="1">
    <citation type="submission" date="2013-11" db="EMBL/GenBank/DDBJ databases">
        <title>The Genome Sequence of Phytophthora parasitica P1976.</title>
        <authorList>
            <consortium name="The Broad Institute Genomics Platform"/>
            <person name="Russ C."/>
            <person name="Tyler B."/>
            <person name="Panabieres F."/>
            <person name="Shan W."/>
            <person name="Tripathy S."/>
            <person name="Grunwald N."/>
            <person name="Machado M."/>
            <person name="Johnson C.S."/>
            <person name="Walker B."/>
            <person name="Young S."/>
            <person name="Zeng Q."/>
            <person name="Gargeya S."/>
            <person name="Fitzgerald M."/>
            <person name="Haas B."/>
            <person name="Abouelleil A."/>
            <person name="Allen A.W."/>
            <person name="Alvarado L."/>
            <person name="Arachchi H.M."/>
            <person name="Berlin A.M."/>
            <person name="Chapman S.B."/>
            <person name="Gainer-Dewar J."/>
            <person name="Goldberg J."/>
            <person name="Griggs A."/>
            <person name="Gujja S."/>
            <person name="Hansen M."/>
            <person name="Howarth C."/>
            <person name="Imamovic A."/>
            <person name="Ireland A."/>
            <person name="Larimer J."/>
            <person name="McCowan C."/>
            <person name="Murphy C."/>
            <person name="Pearson M."/>
            <person name="Poon T.W."/>
            <person name="Priest M."/>
            <person name="Roberts A."/>
            <person name="Saif S."/>
            <person name="Shea T."/>
            <person name="Sisk P."/>
            <person name="Sykes S."/>
            <person name="Wortman J."/>
            <person name="Nusbaum C."/>
            <person name="Birren B."/>
        </authorList>
    </citation>
    <scope>NUCLEOTIDE SEQUENCE [LARGE SCALE GENOMIC DNA]</scope>
    <source>
        <strain evidence="5 6">P1976</strain>
    </source>
</reference>
<dbReference type="InterPro" id="IPR043129">
    <property type="entry name" value="ATPase_NBD"/>
</dbReference>
<evidence type="ECO:0008006" key="7">
    <source>
        <dbReference type="Google" id="ProtNLM"/>
    </source>
</evidence>
<protein>
    <recommendedName>
        <fullName evidence="7">Hsp70-like protein</fullName>
    </recommendedName>
</protein>
<gene>
    <name evidence="5" type="ORF">F444_14496</name>
</gene>
<proteinExistence type="inferred from homology"/>
<dbReference type="AlphaFoldDB" id="A0A080ZQ68"/>
<evidence type="ECO:0000313" key="5">
    <source>
        <dbReference type="EMBL" id="ETO68779.1"/>
    </source>
</evidence>
<feature type="compositionally biased region" description="Polar residues" evidence="4">
    <location>
        <begin position="18"/>
        <end position="29"/>
    </location>
</feature>
<sequence length="703" mass="75327">MAGISSDCRQDKGPHDLGTTSDSEVTPPSDSAVDDFSDTAECSIGIDFGRTKCEAAVVSDTGVATLIPLEPQNKENCYSLPSFVSMGVTRTGEWEVGLQAINRAKAGHPYTVFDLTMLLGQKVKALSPQDVDRWAFNLQAGVAGKAVVECPAKGNVPDLLYPEQVAAMLLSTIKNRAEIFTKKRVTGAVVTVPAAFNRTQRQAVWDACRIADLNVSRLVISSTASAVADSIIDGAAAVFEKTIVVVDCGAGGLDVTLARVREADGSSSGIEVEVEATAGNLELGGEALTDRLFEHFHNEVKAVDTSSKTNPAFSRRLRRACALVQRILSTSQQAAIDLPWRTRGPGAVNGTAAGFTSSIWRADFDNLCGSEVWDNLPITVEQVLTRAKVKKEDVDAVLITGGAMKVPKLREVLGDCLAEHWNRIMDLPEHTAAIGASMIATQSTGHVLKNEPTPLSLGIRSSSGDTLVVVPASTAVPTHQAQLYYASCQREINFDILEGLTANRSPGAAPNRLEHCLGRILVDGRRASTPLVLKLEIAFQLDATGRFTVVVSDKSNDRVTRLLVSGDETCLQEEAIALAQTSLTEVLHCTADTPMPSTASDDTTSTSTTDGNSIDTLRTCVNKLKPLVLTNGLNVCISPGDLFILRSRIEHASAWLGRIDASQISNQELLTAREYLRQIRILHLSSTANSALVQLRQELGVFN</sequence>
<dbReference type="Gene3D" id="2.60.34.10">
    <property type="entry name" value="Substrate Binding Domain Of DNAk, Chain A, domain 1"/>
    <property type="match status" value="1"/>
</dbReference>
<name>A0A080ZQ68_PHYNI</name>
<evidence type="ECO:0000256" key="3">
    <source>
        <dbReference type="RuleBase" id="RU003322"/>
    </source>
</evidence>
<evidence type="ECO:0000313" key="6">
    <source>
        <dbReference type="Proteomes" id="UP000028582"/>
    </source>
</evidence>
<dbReference type="EMBL" id="ANJA01002613">
    <property type="protein sequence ID" value="ETO68778.1"/>
    <property type="molecule type" value="Genomic_DNA"/>
</dbReference>
<feature type="region of interest" description="Disordered" evidence="4">
    <location>
        <begin position="1"/>
        <end position="36"/>
    </location>
</feature>
<keyword evidence="2 3" id="KW-0067">ATP-binding</keyword>
<dbReference type="Pfam" id="PF00012">
    <property type="entry name" value="HSP70"/>
    <property type="match status" value="1"/>
</dbReference>
<dbReference type="Gene3D" id="3.90.640.10">
    <property type="entry name" value="Actin, Chain A, domain 4"/>
    <property type="match status" value="1"/>
</dbReference>
<comment type="caution">
    <text evidence="5">The sequence shown here is derived from an EMBL/GenBank/DDBJ whole genome shotgun (WGS) entry which is preliminary data.</text>
</comment>
<dbReference type="InterPro" id="IPR029047">
    <property type="entry name" value="HSP70_peptide-bd_sf"/>
</dbReference>
<comment type="similarity">
    <text evidence="3">Belongs to the heat shock protein 70 family.</text>
</comment>
<dbReference type="SUPFAM" id="SSF100920">
    <property type="entry name" value="Heat shock protein 70kD (HSP70), peptide-binding domain"/>
    <property type="match status" value="1"/>
</dbReference>
<dbReference type="EMBL" id="ANJA01002613">
    <property type="protein sequence ID" value="ETO68779.1"/>
    <property type="molecule type" value="Genomic_DNA"/>
</dbReference>
<dbReference type="EMBL" id="ANJA01002613">
    <property type="protein sequence ID" value="ETO68777.1"/>
    <property type="molecule type" value="Genomic_DNA"/>
</dbReference>